<evidence type="ECO:0000313" key="1">
    <source>
        <dbReference type="EMBL" id="VDK87903.1"/>
    </source>
</evidence>
<gene>
    <name evidence="1" type="ORF">NOO_LOCUS7977</name>
</gene>
<sequence length="106" mass="12094">MLATIVLKVDIPQIIVEIENEFVFFVKVITIQRYVKIQEDAIVLFDTGSESAFISRKLAQRLNLEGIQEKPDSDDDEGVLERFKETITKTNGRYQASCPWKKGISS</sequence>
<reference evidence="3" key="1">
    <citation type="submission" date="2016-06" db="UniProtKB">
        <authorList>
            <consortium name="WormBaseParasite"/>
        </authorList>
    </citation>
    <scope>IDENTIFICATION</scope>
</reference>
<dbReference type="AlphaFoldDB" id="A0A182EIP5"/>
<keyword evidence="2" id="KW-1185">Reference proteome</keyword>
<dbReference type="EMBL" id="UYRW01003093">
    <property type="protein sequence ID" value="VDK87903.1"/>
    <property type="molecule type" value="Genomic_DNA"/>
</dbReference>
<organism evidence="3">
    <name type="scientific">Onchocerca ochengi</name>
    <name type="common">Filarial nematode worm</name>
    <dbReference type="NCBI Taxonomy" id="42157"/>
    <lineage>
        <taxon>Eukaryota</taxon>
        <taxon>Metazoa</taxon>
        <taxon>Ecdysozoa</taxon>
        <taxon>Nematoda</taxon>
        <taxon>Chromadorea</taxon>
        <taxon>Rhabditida</taxon>
        <taxon>Spirurina</taxon>
        <taxon>Spiruromorpha</taxon>
        <taxon>Filarioidea</taxon>
        <taxon>Onchocercidae</taxon>
        <taxon>Onchocerca</taxon>
    </lineage>
</organism>
<accession>A0A182EIP5</accession>
<proteinExistence type="predicted"/>
<name>A0A182EIP5_ONCOC</name>
<evidence type="ECO:0000313" key="3">
    <source>
        <dbReference type="WBParaSite" id="nOo.2.0.1.t07977-RA"/>
    </source>
</evidence>
<dbReference type="WBParaSite" id="nOo.2.0.1.t07977-RA">
    <property type="protein sequence ID" value="nOo.2.0.1.t07977-RA"/>
    <property type="gene ID" value="nOo.2.0.1.g07977"/>
</dbReference>
<dbReference type="OrthoDB" id="5864674at2759"/>
<dbReference type="Proteomes" id="UP000271087">
    <property type="component" value="Unassembled WGS sequence"/>
</dbReference>
<protein>
    <submittedName>
        <fullName evidence="3">DUF1758 domain-containing protein</fullName>
    </submittedName>
</protein>
<evidence type="ECO:0000313" key="2">
    <source>
        <dbReference type="Proteomes" id="UP000271087"/>
    </source>
</evidence>
<reference evidence="1 2" key="2">
    <citation type="submission" date="2018-08" db="EMBL/GenBank/DDBJ databases">
        <authorList>
            <person name="Laetsch R D."/>
            <person name="Stevens L."/>
            <person name="Kumar S."/>
            <person name="Blaxter L. M."/>
        </authorList>
    </citation>
    <scope>NUCLEOTIDE SEQUENCE [LARGE SCALE GENOMIC DNA]</scope>
</reference>